<dbReference type="EMBL" id="RJVU01080244">
    <property type="protein sequence ID" value="ROI15174.1"/>
    <property type="molecule type" value="Genomic_DNA"/>
</dbReference>
<dbReference type="Proteomes" id="UP000281406">
    <property type="component" value="Unassembled WGS sequence"/>
</dbReference>
<gene>
    <name evidence="2" type="ORF">DPX16_8973</name>
</gene>
<evidence type="ECO:0000313" key="3">
    <source>
        <dbReference type="Proteomes" id="UP000281406"/>
    </source>
</evidence>
<feature type="region of interest" description="Disordered" evidence="1">
    <location>
        <begin position="32"/>
        <end position="61"/>
    </location>
</feature>
<keyword evidence="3" id="KW-1185">Reference proteome</keyword>
<accession>A0A3N0XCT9</accession>
<evidence type="ECO:0000313" key="2">
    <source>
        <dbReference type="EMBL" id="ROI15174.1"/>
    </source>
</evidence>
<organism evidence="2 3">
    <name type="scientific">Anabarilius grahami</name>
    <name type="common">Kanglang fish</name>
    <name type="synonym">Barilius grahami</name>
    <dbReference type="NCBI Taxonomy" id="495550"/>
    <lineage>
        <taxon>Eukaryota</taxon>
        <taxon>Metazoa</taxon>
        <taxon>Chordata</taxon>
        <taxon>Craniata</taxon>
        <taxon>Vertebrata</taxon>
        <taxon>Euteleostomi</taxon>
        <taxon>Actinopterygii</taxon>
        <taxon>Neopterygii</taxon>
        <taxon>Teleostei</taxon>
        <taxon>Ostariophysi</taxon>
        <taxon>Cypriniformes</taxon>
        <taxon>Xenocyprididae</taxon>
        <taxon>Xenocypridinae</taxon>
        <taxon>Xenocypridinae incertae sedis</taxon>
        <taxon>Anabarilius</taxon>
    </lineage>
</organism>
<sequence length="114" mass="13392">MSAEASDCFAEWKYYNYFTYLTQKLVERKVHGGVEEPRESQEQDEPDVGLETNHDEAPGWSRRWEEPWWCRIGGRQHPGDDQGGAEETREGGATVEPKCRWAEVEQVEQYRGWR</sequence>
<protein>
    <submittedName>
        <fullName evidence="2">Uncharacterized protein</fullName>
    </submittedName>
</protein>
<comment type="caution">
    <text evidence="2">The sequence shown here is derived from an EMBL/GenBank/DDBJ whole genome shotgun (WGS) entry which is preliminary data.</text>
</comment>
<dbReference type="AlphaFoldDB" id="A0A3N0XCT9"/>
<proteinExistence type="predicted"/>
<evidence type="ECO:0000256" key="1">
    <source>
        <dbReference type="SAM" id="MobiDB-lite"/>
    </source>
</evidence>
<feature type="compositionally biased region" description="Basic and acidic residues" evidence="1">
    <location>
        <begin position="52"/>
        <end position="61"/>
    </location>
</feature>
<reference evidence="2 3" key="1">
    <citation type="submission" date="2018-10" db="EMBL/GenBank/DDBJ databases">
        <title>Genome assembly for a Yunnan-Guizhou Plateau 3E fish, Anabarilius grahami (Regan), and its evolutionary and genetic applications.</title>
        <authorList>
            <person name="Jiang W."/>
        </authorList>
    </citation>
    <scope>NUCLEOTIDE SEQUENCE [LARGE SCALE GENOMIC DNA]</scope>
    <source>
        <strain evidence="2">AG-KIZ</strain>
        <tissue evidence="2">Muscle</tissue>
    </source>
</reference>
<feature type="compositionally biased region" description="Basic and acidic residues" evidence="1">
    <location>
        <begin position="32"/>
        <end position="41"/>
    </location>
</feature>
<name>A0A3N0XCT9_ANAGA</name>
<feature type="region of interest" description="Disordered" evidence="1">
    <location>
        <begin position="73"/>
        <end position="97"/>
    </location>
</feature>